<accession>A0A7W9SVT2</accession>
<evidence type="ECO:0000313" key="1">
    <source>
        <dbReference type="EMBL" id="MBB6053787.1"/>
    </source>
</evidence>
<comment type="caution">
    <text evidence="1">The sequence shown here is derived from an EMBL/GenBank/DDBJ whole genome shotgun (WGS) entry which is preliminary data.</text>
</comment>
<reference evidence="1 2" key="1">
    <citation type="submission" date="2020-08" db="EMBL/GenBank/DDBJ databases">
        <title>Genomic Encyclopedia of Type Strains, Phase IV (KMG-IV): sequencing the most valuable type-strain genomes for metagenomic binning, comparative biology and taxonomic classification.</title>
        <authorList>
            <person name="Goeker M."/>
        </authorList>
    </citation>
    <scope>NUCLEOTIDE SEQUENCE [LARGE SCALE GENOMIC DNA]</scope>
    <source>
        <strain evidence="1 2">DSM 23562</strain>
    </source>
</reference>
<gene>
    <name evidence="1" type="ORF">HNQ39_005629</name>
</gene>
<protein>
    <submittedName>
        <fullName evidence="1">Uncharacterized protein</fullName>
    </submittedName>
</protein>
<dbReference type="EMBL" id="JACHGW010000008">
    <property type="protein sequence ID" value="MBB6053787.1"/>
    <property type="molecule type" value="Genomic_DNA"/>
</dbReference>
<dbReference type="RefSeq" id="WP_184203876.1">
    <property type="nucleotide sequence ID" value="NZ_JACHGW010000008.1"/>
</dbReference>
<dbReference type="Proteomes" id="UP000520814">
    <property type="component" value="Unassembled WGS sequence"/>
</dbReference>
<dbReference type="AlphaFoldDB" id="A0A7W9SVT2"/>
<sequence>MPETEKIVAEFDALLDAASDRMEAETAELRERNLRLESLLAEKTAIVKNLEDAWKVAQRRRRRIDAEIAQLLKAA</sequence>
<keyword evidence="2" id="KW-1185">Reference proteome</keyword>
<name>A0A7W9SVT2_ARMRO</name>
<organism evidence="1 2">
    <name type="scientific">Armatimonas rosea</name>
    <dbReference type="NCBI Taxonomy" id="685828"/>
    <lineage>
        <taxon>Bacteria</taxon>
        <taxon>Bacillati</taxon>
        <taxon>Armatimonadota</taxon>
        <taxon>Armatimonadia</taxon>
        <taxon>Armatimonadales</taxon>
        <taxon>Armatimonadaceae</taxon>
        <taxon>Armatimonas</taxon>
    </lineage>
</organism>
<evidence type="ECO:0000313" key="2">
    <source>
        <dbReference type="Proteomes" id="UP000520814"/>
    </source>
</evidence>
<proteinExistence type="predicted"/>